<reference evidence="4 5" key="1">
    <citation type="submission" date="2021-01" db="EMBL/GenBank/DDBJ databases">
        <title>Chryseolinea sp. Jin1 Genome sequencing and assembly.</title>
        <authorList>
            <person name="Kim I."/>
        </authorList>
    </citation>
    <scope>NUCLEOTIDE SEQUENCE [LARGE SCALE GENOMIC DNA]</scope>
    <source>
        <strain evidence="4 5">Jin1</strain>
    </source>
</reference>
<dbReference type="PROSITE" id="PS50297">
    <property type="entry name" value="ANK_REP_REGION"/>
    <property type="match status" value="2"/>
</dbReference>
<dbReference type="RefSeq" id="WP_202013375.1">
    <property type="nucleotide sequence ID" value="NZ_JAERRB010000008.1"/>
</dbReference>
<dbReference type="Proteomes" id="UP000613030">
    <property type="component" value="Unassembled WGS sequence"/>
</dbReference>
<feature type="repeat" description="ANK" evidence="3">
    <location>
        <begin position="92"/>
        <end position="124"/>
    </location>
</feature>
<dbReference type="PANTHER" id="PTHR24171:SF9">
    <property type="entry name" value="ANKYRIN REPEAT DOMAIN-CONTAINING PROTEIN 39"/>
    <property type="match status" value="1"/>
</dbReference>
<protein>
    <submittedName>
        <fullName evidence="4">Ankyrin repeat domain-containing protein</fullName>
    </submittedName>
</protein>
<dbReference type="EMBL" id="JAERRB010000008">
    <property type="protein sequence ID" value="MBL0743846.1"/>
    <property type="molecule type" value="Genomic_DNA"/>
</dbReference>
<accession>A0ABS1KWK1</accession>
<dbReference type="Gene3D" id="1.25.40.20">
    <property type="entry name" value="Ankyrin repeat-containing domain"/>
    <property type="match status" value="3"/>
</dbReference>
<sequence>MTERIGTLLKERNTAALIDELKRDPTQLDSKDAQGVSLLMLSFYYRLPELSHYMLQHKTEINLYEASASGNADAVKKHLQANPTLLNAYSADGFTALGFACFFNQPAVASLLLTAGADPNIASNNAFHVAPLHSAAAAHSNAIVTLLLEHQANPNVRQQGGVTPLHEAAHHGELEMTTLLLKYGADAKAKSDDGKTPYDMALEKGHDNIAALLQY</sequence>
<keyword evidence="1" id="KW-0677">Repeat</keyword>
<comment type="caution">
    <text evidence="4">The sequence shown here is derived from an EMBL/GenBank/DDBJ whole genome shotgun (WGS) entry which is preliminary data.</text>
</comment>
<keyword evidence="2 3" id="KW-0040">ANK repeat</keyword>
<dbReference type="Pfam" id="PF12796">
    <property type="entry name" value="Ank_2"/>
    <property type="match status" value="1"/>
</dbReference>
<feature type="repeat" description="ANK" evidence="3">
    <location>
        <begin position="127"/>
        <end position="159"/>
    </location>
</feature>
<evidence type="ECO:0000256" key="1">
    <source>
        <dbReference type="ARBA" id="ARBA00022737"/>
    </source>
</evidence>
<gene>
    <name evidence="4" type="ORF">JI741_21625</name>
</gene>
<proteinExistence type="predicted"/>
<dbReference type="PROSITE" id="PS50088">
    <property type="entry name" value="ANK_REPEAT"/>
    <property type="match status" value="3"/>
</dbReference>
<dbReference type="InterPro" id="IPR036770">
    <property type="entry name" value="Ankyrin_rpt-contain_sf"/>
</dbReference>
<dbReference type="SUPFAM" id="SSF48403">
    <property type="entry name" value="Ankyrin repeat"/>
    <property type="match status" value="1"/>
</dbReference>
<evidence type="ECO:0000313" key="5">
    <source>
        <dbReference type="Proteomes" id="UP000613030"/>
    </source>
</evidence>
<evidence type="ECO:0000256" key="3">
    <source>
        <dbReference type="PROSITE-ProRule" id="PRU00023"/>
    </source>
</evidence>
<dbReference type="SMART" id="SM00248">
    <property type="entry name" value="ANK"/>
    <property type="match status" value="4"/>
</dbReference>
<evidence type="ECO:0000313" key="4">
    <source>
        <dbReference type="EMBL" id="MBL0743846.1"/>
    </source>
</evidence>
<dbReference type="Pfam" id="PF00023">
    <property type="entry name" value="Ank"/>
    <property type="match status" value="1"/>
</dbReference>
<dbReference type="InterPro" id="IPR002110">
    <property type="entry name" value="Ankyrin_rpt"/>
</dbReference>
<dbReference type="PANTHER" id="PTHR24171">
    <property type="entry name" value="ANKYRIN REPEAT DOMAIN-CONTAINING PROTEIN 39-RELATED"/>
    <property type="match status" value="1"/>
</dbReference>
<evidence type="ECO:0000256" key="2">
    <source>
        <dbReference type="ARBA" id="ARBA00023043"/>
    </source>
</evidence>
<organism evidence="4 5">
    <name type="scientific">Chryseolinea lacunae</name>
    <dbReference type="NCBI Taxonomy" id="2801331"/>
    <lineage>
        <taxon>Bacteria</taxon>
        <taxon>Pseudomonadati</taxon>
        <taxon>Bacteroidota</taxon>
        <taxon>Cytophagia</taxon>
        <taxon>Cytophagales</taxon>
        <taxon>Fulvivirgaceae</taxon>
        <taxon>Chryseolinea</taxon>
    </lineage>
</organism>
<feature type="repeat" description="ANK" evidence="3">
    <location>
        <begin position="160"/>
        <end position="192"/>
    </location>
</feature>
<keyword evidence="5" id="KW-1185">Reference proteome</keyword>
<name>A0ABS1KWK1_9BACT</name>